<dbReference type="PROSITE" id="PS00678">
    <property type="entry name" value="WD_REPEATS_1"/>
    <property type="match status" value="1"/>
</dbReference>
<keyword evidence="1 3" id="KW-0853">WD repeat</keyword>
<reference evidence="4 5" key="1">
    <citation type="submission" date="2013-12" db="EMBL/GenBank/DDBJ databases">
        <title>Draft genome of the parsitic nematode Ancylostoma duodenale.</title>
        <authorList>
            <person name="Mitreva M."/>
        </authorList>
    </citation>
    <scope>NUCLEOTIDE SEQUENCE [LARGE SCALE GENOMIC DNA]</scope>
    <source>
        <strain evidence="4 5">Zhejiang</strain>
    </source>
</reference>
<dbReference type="InterPro" id="IPR019775">
    <property type="entry name" value="WD40_repeat_CS"/>
</dbReference>
<gene>
    <name evidence="4" type="ORF">ANCDUO_11283</name>
</gene>
<dbReference type="InterPro" id="IPR036322">
    <property type="entry name" value="WD40_repeat_dom_sf"/>
</dbReference>
<dbReference type="SUPFAM" id="SSF50978">
    <property type="entry name" value="WD40 repeat-like"/>
    <property type="match status" value="1"/>
</dbReference>
<dbReference type="PROSITE" id="PS50082">
    <property type="entry name" value="WD_REPEATS_2"/>
    <property type="match status" value="1"/>
</dbReference>
<keyword evidence="5" id="KW-1185">Reference proteome</keyword>
<dbReference type="GO" id="GO:0006357">
    <property type="term" value="P:regulation of transcription by RNA polymerase II"/>
    <property type="evidence" value="ECO:0007669"/>
    <property type="project" value="TreeGrafter"/>
</dbReference>
<dbReference type="GO" id="GO:0005634">
    <property type="term" value="C:nucleus"/>
    <property type="evidence" value="ECO:0007669"/>
    <property type="project" value="TreeGrafter"/>
</dbReference>
<dbReference type="Proteomes" id="UP000054047">
    <property type="component" value="Unassembled WGS sequence"/>
</dbReference>
<dbReference type="InterPro" id="IPR052060">
    <property type="entry name" value="Bromo_WD_repeat"/>
</dbReference>
<accession>A0A0C2GNE8</accession>
<organism evidence="4 5">
    <name type="scientific">Ancylostoma duodenale</name>
    <dbReference type="NCBI Taxonomy" id="51022"/>
    <lineage>
        <taxon>Eukaryota</taxon>
        <taxon>Metazoa</taxon>
        <taxon>Ecdysozoa</taxon>
        <taxon>Nematoda</taxon>
        <taxon>Chromadorea</taxon>
        <taxon>Rhabditida</taxon>
        <taxon>Rhabditina</taxon>
        <taxon>Rhabditomorpha</taxon>
        <taxon>Strongyloidea</taxon>
        <taxon>Ancylostomatidae</taxon>
        <taxon>Ancylostomatinae</taxon>
        <taxon>Ancylostoma</taxon>
    </lineage>
</organism>
<name>A0A0C2GNE8_9BILA</name>
<dbReference type="GO" id="GO:0007010">
    <property type="term" value="P:cytoskeleton organization"/>
    <property type="evidence" value="ECO:0007669"/>
    <property type="project" value="TreeGrafter"/>
</dbReference>
<dbReference type="SMART" id="SM00320">
    <property type="entry name" value="WD40"/>
    <property type="match status" value="2"/>
</dbReference>
<dbReference type="PANTHER" id="PTHR16266">
    <property type="entry name" value="WD REPEAT DOMAIN 9"/>
    <property type="match status" value="1"/>
</dbReference>
<keyword evidence="2" id="KW-0677">Repeat</keyword>
<sequence length="89" mass="9930">MVYCVTFDRTGNYVLTGADDNLVKVWDVHQGLLRYTYRGHSAEVADVTVSYCNQMIASGSVDKSIRSGCQADQYLMCSKPSVLFGWCCM</sequence>
<feature type="repeat" description="WD" evidence="3">
    <location>
        <begin position="1"/>
        <end position="36"/>
    </location>
</feature>
<evidence type="ECO:0000313" key="5">
    <source>
        <dbReference type="Proteomes" id="UP000054047"/>
    </source>
</evidence>
<dbReference type="OrthoDB" id="10265743at2759"/>
<proteinExistence type="predicted"/>
<dbReference type="InterPro" id="IPR001680">
    <property type="entry name" value="WD40_rpt"/>
</dbReference>
<protein>
    <submittedName>
        <fullName evidence="4">Uncharacterized protein</fullName>
    </submittedName>
</protein>
<dbReference type="AlphaFoldDB" id="A0A0C2GNE8"/>
<evidence type="ECO:0000256" key="2">
    <source>
        <dbReference type="ARBA" id="ARBA00022737"/>
    </source>
</evidence>
<dbReference type="PANTHER" id="PTHR16266:SF17">
    <property type="entry name" value="BRWD3"/>
    <property type="match status" value="1"/>
</dbReference>
<dbReference type="EMBL" id="KN733038">
    <property type="protein sequence ID" value="KIH58511.1"/>
    <property type="molecule type" value="Genomic_DNA"/>
</dbReference>
<dbReference type="InterPro" id="IPR015943">
    <property type="entry name" value="WD40/YVTN_repeat-like_dom_sf"/>
</dbReference>
<evidence type="ECO:0000256" key="3">
    <source>
        <dbReference type="PROSITE-ProRule" id="PRU00221"/>
    </source>
</evidence>
<dbReference type="GO" id="GO:0008360">
    <property type="term" value="P:regulation of cell shape"/>
    <property type="evidence" value="ECO:0007669"/>
    <property type="project" value="TreeGrafter"/>
</dbReference>
<evidence type="ECO:0000313" key="4">
    <source>
        <dbReference type="EMBL" id="KIH58511.1"/>
    </source>
</evidence>
<dbReference type="PROSITE" id="PS50294">
    <property type="entry name" value="WD_REPEATS_REGION"/>
    <property type="match status" value="1"/>
</dbReference>
<dbReference type="Pfam" id="PF00400">
    <property type="entry name" value="WD40"/>
    <property type="match status" value="2"/>
</dbReference>
<dbReference type="Gene3D" id="2.130.10.10">
    <property type="entry name" value="YVTN repeat-like/Quinoprotein amine dehydrogenase"/>
    <property type="match status" value="1"/>
</dbReference>
<evidence type="ECO:0000256" key="1">
    <source>
        <dbReference type="ARBA" id="ARBA00022574"/>
    </source>
</evidence>